<dbReference type="Pfam" id="PF08281">
    <property type="entry name" value="Sigma70_r4_2"/>
    <property type="match status" value="1"/>
</dbReference>
<dbReference type="SUPFAM" id="SSF54427">
    <property type="entry name" value="NTF2-like"/>
    <property type="match status" value="1"/>
</dbReference>
<dbReference type="InterPro" id="IPR013249">
    <property type="entry name" value="RNA_pol_sigma70_r4_t2"/>
</dbReference>
<dbReference type="AlphaFoldDB" id="A0A919GAA7"/>
<keyword evidence="3" id="KW-0805">Transcription regulation</keyword>
<dbReference type="EMBL" id="BNAS01000012">
    <property type="protein sequence ID" value="GHH80264.1"/>
    <property type="molecule type" value="Genomic_DNA"/>
</dbReference>
<evidence type="ECO:0000256" key="6">
    <source>
        <dbReference type="SAM" id="MobiDB-lite"/>
    </source>
</evidence>
<dbReference type="Gene3D" id="1.10.1740.10">
    <property type="match status" value="1"/>
</dbReference>
<dbReference type="InterPro" id="IPR032710">
    <property type="entry name" value="NTF2-like_dom_sf"/>
</dbReference>
<feature type="domain" description="RNA polymerase sigma-70 region 2" evidence="7">
    <location>
        <begin position="39"/>
        <end position="94"/>
    </location>
</feature>
<evidence type="ECO:0000259" key="7">
    <source>
        <dbReference type="Pfam" id="PF04542"/>
    </source>
</evidence>
<proteinExistence type="inferred from homology"/>
<feature type="domain" description="RNA polymerase sigma factor 70 region 4 type 2" evidence="8">
    <location>
        <begin position="131"/>
        <end position="182"/>
    </location>
</feature>
<dbReference type="InterPro" id="IPR052704">
    <property type="entry name" value="ECF_Sigma-70_Domain"/>
</dbReference>
<name>A0A919GAA7_9MICO</name>
<dbReference type="Proteomes" id="UP000627369">
    <property type="component" value="Unassembled WGS sequence"/>
</dbReference>
<reference evidence="9" key="2">
    <citation type="submission" date="2020-09" db="EMBL/GenBank/DDBJ databases">
        <authorList>
            <person name="Sun Q."/>
            <person name="Zhou Y."/>
        </authorList>
    </citation>
    <scope>NUCLEOTIDE SEQUENCE</scope>
    <source>
        <strain evidence="9">CGMCC 4.7398</strain>
    </source>
</reference>
<dbReference type="InterPro" id="IPR007627">
    <property type="entry name" value="RNA_pol_sigma70_r2"/>
</dbReference>
<evidence type="ECO:0000259" key="8">
    <source>
        <dbReference type="Pfam" id="PF08281"/>
    </source>
</evidence>
<dbReference type="InterPro" id="IPR036388">
    <property type="entry name" value="WH-like_DNA-bd_sf"/>
</dbReference>
<dbReference type="GO" id="GO:0006352">
    <property type="term" value="P:DNA-templated transcription initiation"/>
    <property type="evidence" value="ECO:0007669"/>
    <property type="project" value="InterPro"/>
</dbReference>
<dbReference type="NCBIfam" id="TIGR02937">
    <property type="entry name" value="sigma70-ECF"/>
    <property type="match status" value="1"/>
</dbReference>
<comment type="subunit">
    <text evidence="2">Interacts transiently with the RNA polymerase catalytic core formed by RpoA, RpoB, RpoC and RpoZ (2 alpha, 1 beta, 1 beta' and 1 omega subunit) to form the RNA polymerase holoenzyme that can initiate transcription.</text>
</comment>
<dbReference type="InterPro" id="IPR013325">
    <property type="entry name" value="RNA_pol_sigma_r2"/>
</dbReference>
<evidence type="ECO:0000313" key="9">
    <source>
        <dbReference type="EMBL" id="GHH80264.1"/>
    </source>
</evidence>
<dbReference type="GO" id="GO:0016987">
    <property type="term" value="F:sigma factor activity"/>
    <property type="evidence" value="ECO:0007669"/>
    <property type="project" value="UniProtKB-KW"/>
</dbReference>
<evidence type="ECO:0000256" key="5">
    <source>
        <dbReference type="ARBA" id="ARBA00023163"/>
    </source>
</evidence>
<reference evidence="9" key="1">
    <citation type="journal article" date="2014" name="Int. J. Syst. Evol. Microbiol.">
        <title>Complete genome sequence of Corynebacterium casei LMG S-19264T (=DSM 44701T), isolated from a smear-ripened cheese.</title>
        <authorList>
            <consortium name="US DOE Joint Genome Institute (JGI-PGF)"/>
            <person name="Walter F."/>
            <person name="Albersmeier A."/>
            <person name="Kalinowski J."/>
            <person name="Ruckert C."/>
        </authorList>
    </citation>
    <scope>NUCLEOTIDE SEQUENCE</scope>
    <source>
        <strain evidence="9">CGMCC 4.7398</strain>
    </source>
</reference>
<evidence type="ECO:0000256" key="1">
    <source>
        <dbReference type="ARBA" id="ARBA00010641"/>
    </source>
</evidence>
<protein>
    <submittedName>
        <fullName evidence="9">ECF RNA polymerase sigma factor SigI</fullName>
    </submittedName>
</protein>
<dbReference type="GO" id="GO:0003677">
    <property type="term" value="F:DNA binding"/>
    <property type="evidence" value="ECO:0007669"/>
    <property type="project" value="InterPro"/>
</dbReference>
<dbReference type="PANTHER" id="PTHR30173:SF43">
    <property type="entry name" value="ECF RNA POLYMERASE SIGMA FACTOR SIGI-RELATED"/>
    <property type="match status" value="1"/>
</dbReference>
<dbReference type="Pfam" id="PF04542">
    <property type="entry name" value="Sigma70_r2"/>
    <property type="match status" value="1"/>
</dbReference>
<comment type="similarity">
    <text evidence="1">Belongs to the sigma-70 factor family. ECF subfamily.</text>
</comment>
<feature type="compositionally biased region" description="Basic and acidic residues" evidence="6">
    <location>
        <begin position="1"/>
        <end position="26"/>
    </location>
</feature>
<dbReference type="InterPro" id="IPR014284">
    <property type="entry name" value="RNA_pol_sigma-70_dom"/>
</dbReference>
<sequence>MHMTENERSATERSATERSATERSATERVAAASRDDRAYLLAVAHRILGDLAEAEDVVQDAFARLAAQEVGEIRDLRGWLVVVVRRLALDRIGSAHGRLSAPHDPTGWDFDVVADAPDPADRVTLDDEIRRALSVVLEQLTPGERAAFLLHDVFGIPFESVAEMVGRTSAACRQLASRARRAIRESGPTADAPRADPELQGVVDSFIAACAGGDLDALARILHRDVSGWATLRGERVGFDVGAERVAAGSLKYLGPQSGWTLAPLALDDGMAVVGTRGGDPVALIRLLITDGLIAAIHTVLLR</sequence>
<dbReference type="Gene3D" id="1.10.10.10">
    <property type="entry name" value="Winged helix-like DNA-binding domain superfamily/Winged helix DNA-binding domain"/>
    <property type="match status" value="1"/>
</dbReference>
<feature type="region of interest" description="Disordered" evidence="6">
    <location>
        <begin position="1"/>
        <end position="29"/>
    </location>
</feature>
<evidence type="ECO:0000313" key="10">
    <source>
        <dbReference type="Proteomes" id="UP000627369"/>
    </source>
</evidence>
<keyword evidence="5" id="KW-0804">Transcription</keyword>
<evidence type="ECO:0000256" key="3">
    <source>
        <dbReference type="ARBA" id="ARBA00023015"/>
    </source>
</evidence>
<dbReference type="SUPFAM" id="SSF88946">
    <property type="entry name" value="Sigma2 domain of RNA polymerase sigma factors"/>
    <property type="match status" value="1"/>
</dbReference>
<keyword evidence="4" id="KW-0731">Sigma factor</keyword>
<evidence type="ECO:0000256" key="2">
    <source>
        <dbReference type="ARBA" id="ARBA00011344"/>
    </source>
</evidence>
<dbReference type="InterPro" id="IPR013324">
    <property type="entry name" value="RNA_pol_sigma_r3/r4-like"/>
</dbReference>
<comment type="caution">
    <text evidence="9">The sequence shown here is derived from an EMBL/GenBank/DDBJ whole genome shotgun (WGS) entry which is preliminary data.</text>
</comment>
<dbReference type="SUPFAM" id="SSF88659">
    <property type="entry name" value="Sigma3 and sigma4 domains of RNA polymerase sigma factors"/>
    <property type="match status" value="1"/>
</dbReference>
<keyword evidence="10" id="KW-1185">Reference proteome</keyword>
<organism evidence="9 10">
    <name type="scientific">Promicromonospora soli</name>
    <dbReference type="NCBI Taxonomy" id="2035533"/>
    <lineage>
        <taxon>Bacteria</taxon>
        <taxon>Bacillati</taxon>
        <taxon>Actinomycetota</taxon>
        <taxon>Actinomycetes</taxon>
        <taxon>Micrococcales</taxon>
        <taxon>Promicromonosporaceae</taxon>
        <taxon>Promicromonospora</taxon>
    </lineage>
</organism>
<accession>A0A919GAA7</accession>
<dbReference type="PANTHER" id="PTHR30173">
    <property type="entry name" value="SIGMA 19 FACTOR"/>
    <property type="match status" value="1"/>
</dbReference>
<gene>
    <name evidence="9" type="primary">sigI</name>
    <name evidence="9" type="ORF">GCM10017772_47970</name>
</gene>
<evidence type="ECO:0000256" key="4">
    <source>
        <dbReference type="ARBA" id="ARBA00023082"/>
    </source>
</evidence>